<dbReference type="GO" id="GO:0045087">
    <property type="term" value="P:innate immune response"/>
    <property type="evidence" value="ECO:0007669"/>
    <property type="project" value="TreeGrafter"/>
</dbReference>
<keyword evidence="2" id="KW-1015">Disulfide bond</keyword>
<evidence type="ECO:0000313" key="6">
    <source>
        <dbReference type="Proteomes" id="UP000801492"/>
    </source>
</evidence>
<evidence type="ECO:0000313" key="5">
    <source>
        <dbReference type="EMBL" id="KAF2894342.1"/>
    </source>
</evidence>
<dbReference type="OrthoDB" id="6359065at2759"/>
<protein>
    <recommendedName>
        <fullName evidence="4">Spaetzle domain-containing protein</fullName>
    </recommendedName>
</protein>
<evidence type="ECO:0000256" key="1">
    <source>
        <dbReference type="ARBA" id="ARBA00022729"/>
    </source>
</evidence>
<dbReference type="AlphaFoldDB" id="A0A8K0GA46"/>
<dbReference type="InterPro" id="IPR052444">
    <property type="entry name" value="Spz/Toll_ligand-like"/>
</dbReference>
<dbReference type="GO" id="GO:0005121">
    <property type="term" value="F:Toll binding"/>
    <property type="evidence" value="ECO:0007669"/>
    <property type="project" value="TreeGrafter"/>
</dbReference>
<sequence>MLKKVPHYENLFGFFDGSLIEQGSKISGDSELEPLCSAIVHVKHPKTLLSQQNITKYIVNFDNYKQGISFTTCVKNARCGDASFPAGYVAECVQKYTTVRLVAVEVEKSKEPALDSFVIPSCCVCSTKRVV</sequence>
<dbReference type="PANTHER" id="PTHR23199">
    <property type="entry name" value="NEUROTROPHIN 1-RELATED"/>
    <property type="match status" value="1"/>
</dbReference>
<keyword evidence="3" id="KW-0325">Glycoprotein</keyword>
<name>A0A8K0GA46_IGNLU</name>
<evidence type="ECO:0000259" key="4">
    <source>
        <dbReference type="Pfam" id="PF16077"/>
    </source>
</evidence>
<accession>A0A8K0GA46</accession>
<reference evidence="5" key="1">
    <citation type="submission" date="2019-08" db="EMBL/GenBank/DDBJ databases">
        <title>The genome of the North American firefly Photinus pyralis.</title>
        <authorList>
            <consortium name="Photinus pyralis genome working group"/>
            <person name="Fallon T.R."/>
            <person name="Sander Lower S.E."/>
            <person name="Weng J.-K."/>
        </authorList>
    </citation>
    <scope>NUCLEOTIDE SEQUENCE</scope>
    <source>
        <strain evidence="5">TRF0915ILg1</strain>
        <tissue evidence="5">Whole body</tissue>
    </source>
</reference>
<feature type="domain" description="Spaetzle" evidence="4">
    <location>
        <begin position="34"/>
        <end position="126"/>
    </location>
</feature>
<dbReference type="Proteomes" id="UP000801492">
    <property type="component" value="Unassembled WGS sequence"/>
</dbReference>
<dbReference type="EMBL" id="VTPC01007102">
    <property type="protein sequence ID" value="KAF2894342.1"/>
    <property type="molecule type" value="Genomic_DNA"/>
</dbReference>
<evidence type="ECO:0000256" key="3">
    <source>
        <dbReference type="ARBA" id="ARBA00023180"/>
    </source>
</evidence>
<dbReference type="PANTHER" id="PTHR23199:SF12">
    <property type="entry name" value="NEUROTROPHIN 1-RELATED"/>
    <property type="match status" value="1"/>
</dbReference>
<dbReference type="SUPFAM" id="SSF57501">
    <property type="entry name" value="Cystine-knot cytokines"/>
    <property type="match status" value="1"/>
</dbReference>
<organism evidence="5 6">
    <name type="scientific">Ignelater luminosus</name>
    <name type="common">Cucubano</name>
    <name type="synonym">Pyrophorus luminosus</name>
    <dbReference type="NCBI Taxonomy" id="2038154"/>
    <lineage>
        <taxon>Eukaryota</taxon>
        <taxon>Metazoa</taxon>
        <taxon>Ecdysozoa</taxon>
        <taxon>Arthropoda</taxon>
        <taxon>Hexapoda</taxon>
        <taxon>Insecta</taxon>
        <taxon>Pterygota</taxon>
        <taxon>Neoptera</taxon>
        <taxon>Endopterygota</taxon>
        <taxon>Coleoptera</taxon>
        <taxon>Polyphaga</taxon>
        <taxon>Elateriformia</taxon>
        <taxon>Elateroidea</taxon>
        <taxon>Elateridae</taxon>
        <taxon>Agrypninae</taxon>
        <taxon>Pyrophorini</taxon>
        <taxon>Ignelater</taxon>
    </lineage>
</organism>
<dbReference type="InterPro" id="IPR029034">
    <property type="entry name" value="Cystine-knot_cytokine"/>
</dbReference>
<dbReference type="InterPro" id="IPR032104">
    <property type="entry name" value="Spaetzle"/>
</dbReference>
<proteinExistence type="predicted"/>
<keyword evidence="1" id="KW-0732">Signal</keyword>
<keyword evidence="6" id="KW-1185">Reference proteome</keyword>
<dbReference type="GO" id="GO:0005615">
    <property type="term" value="C:extracellular space"/>
    <property type="evidence" value="ECO:0007669"/>
    <property type="project" value="UniProtKB-ARBA"/>
</dbReference>
<evidence type="ECO:0000256" key="2">
    <source>
        <dbReference type="ARBA" id="ARBA00023157"/>
    </source>
</evidence>
<gene>
    <name evidence="5" type="ORF">ILUMI_11820</name>
</gene>
<dbReference type="Gene3D" id="2.10.90.10">
    <property type="entry name" value="Cystine-knot cytokines"/>
    <property type="match status" value="1"/>
</dbReference>
<dbReference type="GO" id="GO:0008083">
    <property type="term" value="F:growth factor activity"/>
    <property type="evidence" value="ECO:0007669"/>
    <property type="project" value="TreeGrafter"/>
</dbReference>
<dbReference type="Pfam" id="PF16077">
    <property type="entry name" value="Spaetzle"/>
    <property type="match status" value="1"/>
</dbReference>
<dbReference type="GO" id="GO:0021556">
    <property type="term" value="P:central nervous system formation"/>
    <property type="evidence" value="ECO:0007669"/>
    <property type="project" value="TreeGrafter"/>
</dbReference>
<comment type="caution">
    <text evidence="5">The sequence shown here is derived from an EMBL/GenBank/DDBJ whole genome shotgun (WGS) entry which is preliminary data.</text>
</comment>